<evidence type="ECO:0000259" key="7">
    <source>
        <dbReference type="PROSITE" id="PS50115"/>
    </source>
</evidence>
<dbReference type="InterPro" id="IPR001164">
    <property type="entry name" value="ArfGAP_dom"/>
</dbReference>
<dbReference type="SUPFAM" id="SSF57863">
    <property type="entry name" value="ArfGap/RecO-like zinc finger"/>
    <property type="match status" value="1"/>
</dbReference>
<organism evidence="8 9">
    <name type="scientific">Crucibulum laeve</name>
    <dbReference type="NCBI Taxonomy" id="68775"/>
    <lineage>
        <taxon>Eukaryota</taxon>
        <taxon>Fungi</taxon>
        <taxon>Dikarya</taxon>
        <taxon>Basidiomycota</taxon>
        <taxon>Agaricomycotina</taxon>
        <taxon>Agaricomycetes</taxon>
        <taxon>Agaricomycetidae</taxon>
        <taxon>Agaricales</taxon>
        <taxon>Agaricineae</taxon>
        <taxon>Nidulariaceae</taxon>
        <taxon>Crucibulum</taxon>
    </lineage>
</organism>
<dbReference type="GO" id="GO:0008270">
    <property type="term" value="F:zinc ion binding"/>
    <property type="evidence" value="ECO:0007669"/>
    <property type="project" value="UniProtKB-KW"/>
</dbReference>
<evidence type="ECO:0000256" key="4">
    <source>
        <dbReference type="ARBA" id="ARBA00022833"/>
    </source>
</evidence>
<dbReference type="InterPro" id="IPR038508">
    <property type="entry name" value="ArfGAP_dom_sf"/>
</dbReference>
<dbReference type="InterPro" id="IPR037278">
    <property type="entry name" value="ARFGAP/RecO"/>
</dbReference>
<dbReference type="PRINTS" id="PR00405">
    <property type="entry name" value="REVINTRACTNG"/>
</dbReference>
<proteinExistence type="predicted"/>
<feature type="region of interest" description="Disordered" evidence="6">
    <location>
        <begin position="89"/>
        <end position="113"/>
    </location>
</feature>
<feature type="region of interest" description="Disordered" evidence="6">
    <location>
        <begin position="139"/>
        <end position="204"/>
    </location>
</feature>
<feature type="region of interest" description="Disordered" evidence="6">
    <location>
        <begin position="460"/>
        <end position="489"/>
    </location>
</feature>
<evidence type="ECO:0000256" key="5">
    <source>
        <dbReference type="PROSITE-ProRule" id="PRU00288"/>
    </source>
</evidence>
<dbReference type="PANTHER" id="PTHR45705">
    <property type="entry name" value="FI20236P1"/>
    <property type="match status" value="1"/>
</dbReference>
<gene>
    <name evidence="8" type="ORF">BDQ12DRAFT_693023</name>
</gene>
<dbReference type="InterPro" id="IPR051718">
    <property type="entry name" value="ARF_GTPase-activating"/>
</dbReference>
<evidence type="ECO:0000313" key="8">
    <source>
        <dbReference type="EMBL" id="TFK32097.1"/>
    </source>
</evidence>
<dbReference type="CDD" id="cd08204">
    <property type="entry name" value="ArfGap"/>
    <property type="match status" value="1"/>
</dbReference>
<dbReference type="GO" id="GO:0005737">
    <property type="term" value="C:cytoplasm"/>
    <property type="evidence" value="ECO:0007669"/>
    <property type="project" value="TreeGrafter"/>
</dbReference>
<feature type="compositionally biased region" description="Polar residues" evidence="6">
    <location>
        <begin position="157"/>
        <end position="169"/>
    </location>
</feature>
<evidence type="ECO:0000313" key="9">
    <source>
        <dbReference type="Proteomes" id="UP000308652"/>
    </source>
</evidence>
<name>A0A5C3LGU8_9AGAR</name>
<dbReference type="AlphaFoldDB" id="A0A5C3LGU8"/>
<dbReference type="SMART" id="SM00105">
    <property type="entry name" value="ArfGap"/>
    <property type="match status" value="1"/>
</dbReference>
<keyword evidence="4" id="KW-0862">Zinc</keyword>
<keyword evidence="9" id="KW-1185">Reference proteome</keyword>
<evidence type="ECO:0000256" key="3">
    <source>
        <dbReference type="ARBA" id="ARBA00022771"/>
    </source>
</evidence>
<accession>A0A5C3LGU8</accession>
<dbReference type="Gene3D" id="1.10.220.150">
    <property type="entry name" value="Arf GTPase activating protein"/>
    <property type="match status" value="1"/>
</dbReference>
<dbReference type="GO" id="GO:0005096">
    <property type="term" value="F:GTPase activator activity"/>
    <property type="evidence" value="ECO:0007669"/>
    <property type="project" value="UniProtKB-KW"/>
</dbReference>
<dbReference type="PANTHER" id="PTHR45705:SF1">
    <property type="entry name" value="FI20236P1"/>
    <property type="match status" value="1"/>
</dbReference>
<dbReference type="EMBL" id="ML213687">
    <property type="protein sequence ID" value="TFK32097.1"/>
    <property type="molecule type" value="Genomic_DNA"/>
</dbReference>
<keyword evidence="1" id="KW-0343">GTPase activation</keyword>
<feature type="domain" description="Arf-GAP" evidence="7">
    <location>
        <begin position="13"/>
        <end position="128"/>
    </location>
</feature>
<feature type="compositionally biased region" description="Low complexity" evidence="6">
    <location>
        <begin position="181"/>
        <end position="192"/>
    </location>
</feature>
<dbReference type="STRING" id="68775.A0A5C3LGU8"/>
<reference evidence="8 9" key="1">
    <citation type="journal article" date="2019" name="Nat. Ecol. Evol.">
        <title>Megaphylogeny resolves global patterns of mushroom evolution.</title>
        <authorList>
            <person name="Varga T."/>
            <person name="Krizsan K."/>
            <person name="Foldi C."/>
            <person name="Dima B."/>
            <person name="Sanchez-Garcia M."/>
            <person name="Sanchez-Ramirez S."/>
            <person name="Szollosi G.J."/>
            <person name="Szarkandi J.G."/>
            <person name="Papp V."/>
            <person name="Albert L."/>
            <person name="Andreopoulos W."/>
            <person name="Angelini C."/>
            <person name="Antonin V."/>
            <person name="Barry K.W."/>
            <person name="Bougher N.L."/>
            <person name="Buchanan P."/>
            <person name="Buyck B."/>
            <person name="Bense V."/>
            <person name="Catcheside P."/>
            <person name="Chovatia M."/>
            <person name="Cooper J."/>
            <person name="Damon W."/>
            <person name="Desjardin D."/>
            <person name="Finy P."/>
            <person name="Geml J."/>
            <person name="Haridas S."/>
            <person name="Hughes K."/>
            <person name="Justo A."/>
            <person name="Karasinski D."/>
            <person name="Kautmanova I."/>
            <person name="Kiss B."/>
            <person name="Kocsube S."/>
            <person name="Kotiranta H."/>
            <person name="LaButti K.M."/>
            <person name="Lechner B.E."/>
            <person name="Liimatainen K."/>
            <person name="Lipzen A."/>
            <person name="Lukacs Z."/>
            <person name="Mihaltcheva S."/>
            <person name="Morgado L.N."/>
            <person name="Niskanen T."/>
            <person name="Noordeloos M.E."/>
            <person name="Ohm R.A."/>
            <person name="Ortiz-Santana B."/>
            <person name="Ovrebo C."/>
            <person name="Racz N."/>
            <person name="Riley R."/>
            <person name="Savchenko A."/>
            <person name="Shiryaev A."/>
            <person name="Soop K."/>
            <person name="Spirin V."/>
            <person name="Szebenyi C."/>
            <person name="Tomsovsky M."/>
            <person name="Tulloss R.E."/>
            <person name="Uehling J."/>
            <person name="Grigoriev I.V."/>
            <person name="Vagvolgyi C."/>
            <person name="Papp T."/>
            <person name="Martin F.M."/>
            <person name="Miettinen O."/>
            <person name="Hibbett D.S."/>
            <person name="Nagy L.G."/>
        </authorList>
    </citation>
    <scope>NUCLEOTIDE SEQUENCE [LARGE SCALE GENOMIC DNA]</scope>
    <source>
        <strain evidence="8 9">CBS 166.37</strain>
    </source>
</reference>
<feature type="compositionally biased region" description="Low complexity" evidence="6">
    <location>
        <begin position="478"/>
        <end position="489"/>
    </location>
</feature>
<keyword evidence="3 5" id="KW-0863">Zinc-finger</keyword>
<protein>
    <recommendedName>
        <fullName evidence="7">Arf-GAP domain-containing protein</fullName>
    </recommendedName>
</protein>
<dbReference type="PROSITE" id="PS50115">
    <property type="entry name" value="ARFGAP"/>
    <property type="match status" value="1"/>
</dbReference>
<sequence>MSGQNKLTIERNQRTVLELAQKPGNDICADCKARNPRWASHNLGIFICVNCASIHRKIGTHITKVKSLTMDTWTKEQVEVMKNMGNANSNAIYNPNEARYPPPPNLEDSERDSELEQYIRGKYEYKRFFDRSALVASKLGPSRSASSATPRSASSPLTNSNSAGPSRSNTVPVPKPPTTPIPATTPSSSTPILKPPLPSLQPYAAPQPIAITPIQHSPSQSMPAGSMQQPAHTQNIPQGGVWNDLVSLQTSTAPGSSLPLQYQPQQQPSQQFSGVALQGMQSSSFTPTGGYQTGFQQPQFASSTYSLQPQSAYTSSAQFTNAPQQQQQTYGQQMFSNQSQTPMTSQAQFFQPQPQSSLQIQVPQNGGYMTPSPQPFMSAPVQQTHFLTPSPAQQFMSHSPQPQIQMQQGQFMSNSPQPIGMMGSANGSPQIQQTQFMQAMMPQQQQQQHQFVPQQMMQQSQLGGGFQGQGQGQGYAQGGYPSQQQWGTM</sequence>
<evidence type="ECO:0000256" key="6">
    <source>
        <dbReference type="SAM" id="MobiDB-lite"/>
    </source>
</evidence>
<dbReference type="OrthoDB" id="10266696at2759"/>
<dbReference type="FunFam" id="1.10.220.150:FF:000009">
    <property type="entry name" value="stromal membrane-associated protein 1 isoform X1"/>
    <property type="match status" value="1"/>
</dbReference>
<evidence type="ECO:0000256" key="1">
    <source>
        <dbReference type="ARBA" id="ARBA00022468"/>
    </source>
</evidence>
<dbReference type="Proteomes" id="UP000308652">
    <property type="component" value="Unassembled WGS sequence"/>
</dbReference>
<evidence type="ECO:0000256" key="2">
    <source>
        <dbReference type="ARBA" id="ARBA00022723"/>
    </source>
</evidence>
<keyword evidence="2" id="KW-0479">Metal-binding</keyword>
<dbReference type="Pfam" id="PF01412">
    <property type="entry name" value="ArfGap"/>
    <property type="match status" value="1"/>
</dbReference>
<feature type="compositionally biased region" description="Low complexity" evidence="6">
    <location>
        <begin position="141"/>
        <end position="156"/>
    </location>
</feature>
<feature type="compositionally biased region" description="Gly residues" evidence="6">
    <location>
        <begin position="462"/>
        <end position="477"/>
    </location>
</feature>